<keyword evidence="7" id="KW-0234">DNA repair</keyword>
<dbReference type="SMART" id="SM00490">
    <property type="entry name" value="HELICc"/>
    <property type="match status" value="1"/>
</dbReference>
<evidence type="ECO:0000256" key="8">
    <source>
        <dbReference type="ARBA" id="ARBA00023235"/>
    </source>
</evidence>
<dbReference type="AlphaFoldDB" id="A0A7J3ZJ21"/>
<dbReference type="Gene3D" id="3.40.50.300">
    <property type="entry name" value="P-loop containing nucleotide triphosphate hydrolases"/>
    <property type="match status" value="2"/>
</dbReference>
<dbReference type="GO" id="GO:0004386">
    <property type="term" value="F:helicase activity"/>
    <property type="evidence" value="ECO:0007669"/>
    <property type="project" value="UniProtKB-KW"/>
</dbReference>
<feature type="domain" description="Helicase ATP-binding" evidence="10">
    <location>
        <begin position="50"/>
        <end position="245"/>
    </location>
</feature>
<evidence type="ECO:0000259" key="10">
    <source>
        <dbReference type="PROSITE" id="PS51192"/>
    </source>
</evidence>
<dbReference type="InterPro" id="IPR011545">
    <property type="entry name" value="DEAD/DEAH_box_helicase_dom"/>
</dbReference>
<dbReference type="NCBIfam" id="NF010338">
    <property type="entry name" value="PRK13767.1"/>
    <property type="match status" value="1"/>
</dbReference>
<gene>
    <name evidence="12" type="ORF">ENM78_01025</name>
</gene>
<dbReference type="Pfam" id="PF00270">
    <property type="entry name" value="DEAD"/>
    <property type="match status" value="1"/>
</dbReference>
<evidence type="ECO:0000256" key="3">
    <source>
        <dbReference type="ARBA" id="ARBA00022801"/>
    </source>
</evidence>
<sequence length="890" mass="101577">MASNAVVEGVKQADGVRSRDGEILSLLRPYVADWFVGRFGELTEPQRQAIPLIKRGAHVLISSPTGTGKTLAAFLSILDELFRLAESNMLENKVYAVYVSPLRALNNDMRRNLEEPLMEIRELYRQQYGRELQEIRVAVRTGDTPSSERQQMLKRPPHVLITTPESLSIVLVAPKFRYHLAGTRWVIVDEIHELAGSKRGANLSLLLERLEWLAGREIQRVGLSATIAPLEEIARFLGGYYDDGRPRPVEIVDARFYKPVDIKVIVPKMSLVYSGTEELNEAIYKEISELVQNHRSTLVFTNTRSATERVVFKLKKLMEKNCFIDMNEIEAHHGSLSREIRLDVEKKLKEGKLRVVVSSTSLELGIDIGYIDLVILLSSPKSVSRLLQRVGRAGHKIREVSKGRIIVVDRDDLVECAVLADAAMKRLIDKTRIPRNPLDVLAQNIIGMSLEQKWSVDDAYRLVRRSYVFHTLTKEDFLSVLRFLGGLDGGLEEYRIYSKIWFDEHEGVFGRKRGMRTIFYLNQGTIPDEAKMHVFLRGTRRYLGDLEEEFVAILSPGDIFVLGGRTYKFVRTEGGRVYVEPAEGQRPTVPSWFSEMLPLSFDSALLVGRTRRRVTSEIERGASKNELVGQVAKKLSLQEHAALELVEYVWEQYAFTGGIVASDKLLHIEIYDDPRARNVIFHSLFGRRTNDALSRAYAMILSEELAVPVRVSISDNAFMLTVPGWPEVPIDSLLARVNSKSIRGILERAVMNTELMKRKFRHCAQRSFMILRNYRGWERSPHRLQLSAQAILEALKDRRDHPVIRETLREILEDHMDVESAIKVLKWMEAGELEVRVTGPSRVPSPFAHHVIAIGYQDIVLMEDRRRLIMELHKRVLEMLGRGDRMSNSS</sequence>
<dbReference type="PIRSF" id="PIRSF037307">
    <property type="entry name" value="Lhr-like_helic_prd"/>
    <property type="match status" value="1"/>
</dbReference>
<name>A0A7J3ZJ21_9CREN</name>
<dbReference type="CDD" id="cd18796">
    <property type="entry name" value="SF2_C_LHR"/>
    <property type="match status" value="1"/>
</dbReference>
<evidence type="ECO:0000256" key="1">
    <source>
        <dbReference type="ARBA" id="ARBA00022741"/>
    </source>
</evidence>
<protein>
    <submittedName>
        <fullName evidence="12">ATP-dependent helicase</fullName>
    </submittedName>
</protein>
<accession>A0A7J3ZJ21</accession>
<reference evidence="12" key="1">
    <citation type="journal article" date="2020" name="mSystems">
        <title>Genome- and Community-Level Interaction Insights into Carbon Utilization and Element Cycling Functions of Hydrothermarchaeota in Hydrothermal Sediment.</title>
        <authorList>
            <person name="Zhou Z."/>
            <person name="Liu Y."/>
            <person name="Xu W."/>
            <person name="Pan J."/>
            <person name="Luo Z.H."/>
            <person name="Li M."/>
        </authorList>
    </citation>
    <scope>NUCLEOTIDE SEQUENCE [LARGE SCALE GENOMIC DNA]</scope>
    <source>
        <strain evidence="12">SpSt-1116</strain>
    </source>
</reference>
<proteinExistence type="inferred from homology"/>
<keyword evidence="2" id="KW-0227">DNA damage</keyword>
<dbReference type="SUPFAM" id="SSF52540">
    <property type="entry name" value="P-loop containing nucleoside triphosphate hydrolases"/>
    <property type="match status" value="1"/>
</dbReference>
<dbReference type="InterPro" id="IPR052511">
    <property type="entry name" value="ATP-dep_Helicase"/>
</dbReference>
<evidence type="ECO:0000256" key="7">
    <source>
        <dbReference type="ARBA" id="ARBA00023204"/>
    </source>
</evidence>
<dbReference type="InterPro" id="IPR027417">
    <property type="entry name" value="P-loop_NTPase"/>
</dbReference>
<dbReference type="InterPro" id="IPR045628">
    <property type="entry name" value="Lhr_WH_dom"/>
</dbReference>
<dbReference type="EMBL" id="DRZC01000017">
    <property type="protein sequence ID" value="HHQ80038.1"/>
    <property type="molecule type" value="Genomic_DNA"/>
</dbReference>
<dbReference type="GO" id="GO:0140097">
    <property type="term" value="F:catalytic activity, acting on DNA"/>
    <property type="evidence" value="ECO:0007669"/>
    <property type="project" value="UniProtKB-ARBA"/>
</dbReference>
<comment type="caution">
    <text evidence="12">The sequence shown here is derived from an EMBL/GenBank/DDBJ whole genome shotgun (WGS) entry which is preliminary data.</text>
</comment>
<keyword evidence="8" id="KW-0413">Isomerase</keyword>
<evidence type="ECO:0000256" key="6">
    <source>
        <dbReference type="ARBA" id="ARBA00023125"/>
    </source>
</evidence>
<evidence type="ECO:0000256" key="5">
    <source>
        <dbReference type="ARBA" id="ARBA00022840"/>
    </source>
</evidence>
<evidence type="ECO:0000256" key="4">
    <source>
        <dbReference type="ARBA" id="ARBA00022806"/>
    </source>
</evidence>
<evidence type="ECO:0000259" key="11">
    <source>
        <dbReference type="PROSITE" id="PS51194"/>
    </source>
</evidence>
<organism evidence="12">
    <name type="scientific">Fervidicoccus fontis</name>
    <dbReference type="NCBI Taxonomy" id="683846"/>
    <lineage>
        <taxon>Archaea</taxon>
        <taxon>Thermoproteota</taxon>
        <taxon>Thermoprotei</taxon>
        <taxon>Fervidicoccales</taxon>
        <taxon>Fervidicoccaceae</taxon>
        <taxon>Fervidicoccus</taxon>
    </lineage>
</organism>
<dbReference type="Pfam" id="PF08494">
    <property type="entry name" value="DEAD_assoc"/>
    <property type="match status" value="1"/>
</dbReference>
<dbReference type="InterPro" id="IPR001650">
    <property type="entry name" value="Helicase_C-like"/>
</dbReference>
<keyword evidence="4 12" id="KW-0347">Helicase</keyword>
<dbReference type="Pfam" id="PF19306">
    <property type="entry name" value="WHD_Lhr"/>
    <property type="match status" value="1"/>
</dbReference>
<dbReference type="GO" id="GO:0006281">
    <property type="term" value="P:DNA repair"/>
    <property type="evidence" value="ECO:0007669"/>
    <property type="project" value="UniProtKB-KW"/>
</dbReference>
<dbReference type="PROSITE" id="PS51192">
    <property type="entry name" value="HELICASE_ATP_BIND_1"/>
    <property type="match status" value="1"/>
</dbReference>
<dbReference type="PANTHER" id="PTHR47962:SF6">
    <property type="entry name" value="LARGE HELICASE-RELATED PROTEIN"/>
    <property type="match status" value="1"/>
</dbReference>
<dbReference type="SMART" id="SM00487">
    <property type="entry name" value="DEXDc"/>
    <property type="match status" value="1"/>
</dbReference>
<dbReference type="Pfam" id="PF00271">
    <property type="entry name" value="Helicase_C"/>
    <property type="match status" value="1"/>
</dbReference>
<evidence type="ECO:0000256" key="2">
    <source>
        <dbReference type="ARBA" id="ARBA00022763"/>
    </source>
</evidence>
<dbReference type="GO" id="GO:0016887">
    <property type="term" value="F:ATP hydrolysis activity"/>
    <property type="evidence" value="ECO:0007669"/>
    <property type="project" value="TreeGrafter"/>
</dbReference>
<dbReference type="CDD" id="cd17922">
    <property type="entry name" value="DEXHc_LHR-like"/>
    <property type="match status" value="1"/>
</dbReference>
<keyword evidence="1" id="KW-0547">Nucleotide-binding</keyword>
<keyword evidence="5" id="KW-0067">ATP-binding</keyword>
<dbReference type="PANTHER" id="PTHR47962">
    <property type="entry name" value="ATP-DEPENDENT HELICASE LHR-RELATED-RELATED"/>
    <property type="match status" value="1"/>
</dbReference>
<dbReference type="InterPro" id="IPR017170">
    <property type="entry name" value="Lhr-like"/>
</dbReference>
<evidence type="ECO:0000256" key="9">
    <source>
        <dbReference type="ARBA" id="ARBA00093467"/>
    </source>
</evidence>
<dbReference type="InterPro" id="IPR013701">
    <property type="entry name" value="Lhr-like_DEAD/DEAH_assoc"/>
</dbReference>
<keyword evidence="6" id="KW-0238">DNA-binding</keyword>
<dbReference type="GO" id="GO:0003677">
    <property type="term" value="F:DNA binding"/>
    <property type="evidence" value="ECO:0007669"/>
    <property type="project" value="UniProtKB-KW"/>
</dbReference>
<feature type="domain" description="Helicase C-terminal" evidence="11">
    <location>
        <begin position="278"/>
        <end position="449"/>
    </location>
</feature>
<dbReference type="GO" id="GO:0005524">
    <property type="term" value="F:ATP binding"/>
    <property type="evidence" value="ECO:0007669"/>
    <property type="project" value="UniProtKB-KW"/>
</dbReference>
<dbReference type="InterPro" id="IPR014001">
    <property type="entry name" value="Helicase_ATP-bd"/>
</dbReference>
<dbReference type="PROSITE" id="PS51194">
    <property type="entry name" value="HELICASE_CTER"/>
    <property type="match status" value="1"/>
</dbReference>
<comment type="similarity">
    <text evidence="9">Belongs to the Lhr helicase family. Lhr-Core subfamily.</text>
</comment>
<evidence type="ECO:0000313" key="12">
    <source>
        <dbReference type="EMBL" id="HHQ80038.1"/>
    </source>
</evidence>
<keyword evidence="3" id="KW-0378">Hydrolase</keyword>